<dbReference type="GO" id="GO:0004044">
    <property type="term" value="F:amidophosphoribosyltransferase activity"/>
    <property type="evidence" value="ECO:0007669"/>
    <property type="project" value="UniProtKB-EC"/>
</dbReference>
<keyword evidence="7" id="KW-0479">Metal-binding</keyword>
<evidence type="ECO:0000313" key="11">
    <source>
        <dbReference type="Proteomes" id="UP001200430"/>
    </source>
</evidence>
<keyword evidence="6 7" id="KW-0315">Glutamine amidotransferase</keyword>
<name>A0ABS9EP18_9BACT</name>
<keyword evidence="7" id="KW-0004">4Fe-4S</keyword>
<feature type="binding site" evidence="7">
    <location>
        <position position="386"/>
    </location>
    <ligand>
        <name>[4Fe-4S] cluster</name>
        <dbReference type="ChEBI" id="CHEBI:49883"/>
    </ligand>
</feature>
<evidence type="ECO:0000256" key="4">
    <source>
        <dbReference type="ARBA" id="ARBA00022679"/>
    </source>
</evidence>
<feature type="binding site" evidence="7">
    <location>
        <position position="349"/>
    </location>
    <ligand>
        <name>Mg(2+)</name>
        <dbReference type="ChEBI" id="CHEBI:18420"/>
    </ligand>
</feature>
<dbReference type="HAMAP" id="MF_01931">
    <property type="entry name" value="PurF"/>
    <property type="match status" value="1"/>
</dbReference>
<evidence type="ECO:0000313" key="10">
    <source>
        <dbReference type="EMBL" id="MCF4141917.1"/>
    </source>
</evidence>
<feature type="binding site" evidence="7">
    <location>
        <position position="350"/>
    </location>
    <ligand>
        <name>Mg(2+)</name>
        <dbReference type="ChEBI" id="CHEBI:18420"/>
    </ligand>
</feature>
<evidence type="ECO:0000256" key="2">
    <source>
        <dbReference type="ARBA" id="ARBA00010138"/>
    </source>
</evidence>
<evidence type="ECO:0000256" key="1">
    <source>
        <dbReference type="ARBA" id="ARBA00005209"/>
    </source>
</evidence>
<comment type="cofactor">
    <cofactor evidence="7">
        <name>[4Fe-4S] cluster</name>
        <dbReference type="ChEBI" id="CHEBI:49883"/>
    </cofactor>
    <text evidence="7">Binds 1 [4Fe-4S] cluster per subunit.</text>
</comment>
<comment type="cofactor">
    <cofactor evidence="7">
        <name>Mg(2+)</name>
        <dbReference type="ChEBI" id="CHEBI:18420"/>
    </cofactor>
    <text evidence="7">Binds 1 Mg(2+) ion per subunit.</text>
</comment>
<dbReference type="EMBL" id="JAKGUD010000003">
    <property type="protein sequence ID" value="MCF4141917.1"/>
    <property type="molecule type" value="Genomic_DNA"/>
</dbReference>
<dbReference type="SUPFAM" id="SSF56235">
    <property type="entry name" value="N-terminal nucleophile aminohydrolases (Ntn hydrolases)"/>
    <property type="match status" value="1"/>
</dbReference>
<dbReference type="NCBIfam" id="TIGR01134">
    <property type="entry name" value="purF"/>
    <property type="match status" value="1"/>
</dbReference>
<evidence type="ECO:0000256" key="3">
    <source>
        <dbReference type="ARBA" id="ARBA00022676"/>
    </source>
</evidence>
<evidence type="ECO:0000256" key="6">
    <source>
        <dbReference type="ARBA" id="ARBA00022962"/>
    </source>
</evidence>
<dbReference type="Gene3D" id="3.60.20.10">
    <property type="entry name" value="Glutamine Phosphoribosylpyrophosphate, subunit 1, domain 1"/>
    <property type="match status" value="1"/>
</dbReference>
<evidence type="ECO:0000256" key="7">
    <source>
        <dbReference type="HAMAP-Rule" id="MF_01931"/>
    </source>
</evidence>
<dbReference type="RefSeq" id="WP_236098680.1">
    <property type="nucleotide sequence ID" value="NZ_JAKGUD010000003.1"/>
</dbReference>
<dbReference type="PIRSF" id="PIRSF000485">
    <property type="entry name" value="Amd_phspho_trans"/>
    <property type="match status" value="1"/>
</dbReference>
<comment type="similarity">
    <text evidence="2 7 8">In the C-terminal section; belongs to the purine/pyrimidine phosphoribosyltransferase family.</text>
</comment>
<dbReference type="Proteomes" id="UP001200430">
    <property type="component" value="Unassembled WGS sequence"/>
</dbReference>
<comment type="pathway">
    <text evidence="1 7 8">Purine metabolism; IMP biosynthesis via de novo pathway; N(1)-(5-phospho-D-ribosyl)glycinamide from 5-phospho-alpha-D-ribose 1-diphosphate: step 1/2.</text>
</comment>
<proteinExistence type="inferred from homology"/>
<dbReference type="SUPFAM" id="SSF53271">
    <property type="entry name" value="PRTase-like"/>
    <property type="match status" value="1"/>
</dbReference>
<dbReference type="PROSITE" id="PS51278">
    <property type="entry name" value="GATASE_TYPE_2"/>
    <property type="match status" value="1"/>
</dbReference>
<comment type="caution">
    <text evidence="10">The sequence shown here is derived from an EMBL/GenBank/DDBJ whole genome shotgun (WGS) entry which is preliminary data.</text>
</comment>
<organism evidence="10 11">
    <name type="scientific">Dethiosulfovibrio marinus</name>
    <dbReference type="NCBI Taxonomy" id="133532"/>
    <lineage>
        <taxon>Bacteria</taxon>
        <taxon>Thermotogati</taxon>
        <taxon>Synergistota</taxon>
        <taxon>Synergistia</taxon>
        <taxon>Synergistales</taxon>
        <taxon>Dethiosulfovibrionaceae</taxon>
        <taxon>Dethiosulfovibrio</taxon>
    </lineage>
</organism>
<sequence>MCGVFGAFSASGNPVLEEVYLGLYALQHRGQESAGVAWIDGENQIRTIKGQGLVHLALNQAELSGIPASSAIGHVRYSTAGGSGLSNVQPLAANYCRGPVAIAHNGNISNASGVRRYLENRGAIFQSTTDTEVILHLMAHQPHKTELDALVDSLRKLKGAFSLAVALKDRLVAARDPWGFRPLALGKRDDVYYISSESCALDLVGAEMIRELDPGEILVIDTDGLHSLRIPVEPRRRYLCAFEFVYFARPDSLIAGQSVYQVRKELGRRLARRSPCSGNCVTGMPDSGTIAAMGYAEESGLAYEKAIVRNRYSGRTFIEPTQRVRELGVRKKLNPIRELIKGQSLAVVDDSIVRGTTSRKMVELLRNYGASEIHMRISSPPVRFPCYYGIDTPTREELAAARSNEEALCAEIGANSLAYLTETDLVEAIGLPACEVCTACFSGSYMEDGEKYEELDI</sequence>
<feature type="active site" description="Nucleophile" evidence="7">
    <location>
        <position position="2"/>
    </location>
</feature>
<comment type="function">
    <text evidence="7">Catalyzes the formation of phosphoribosylamine from phosphoribosylpyrophosphate (PRPP) and glutamine.</text>
</comment>
<keyword evidence="7" id="KW-0411">Iron-sulfur</keyword>
<dbReference type="InterPro" id="IPR017932">
    <property type="entry name" value="GATase_2_dom"/>
</dbReference>
<dbReference type="CDD" id="cd00715">
    <property type="entry name" value="GPATase_N"/>
    <property type="match status" value="1"/>
</dbReference>
<dbReference type="InterPro" id="IPR000836">
    <property type="entry name" value="PRTase_dom"/>
</dbReference>
<feature type="binding site" evidence="7">
    <location>
        <position position="240"/>
    </location>
    <ligand>
        <name>[4Fe-4S] cluster</name>
        <dbReference type="ChEBI" id="CHEBI:49883"/>
    </ligand>
</feature>
<dbReference type="Gene3D" id="3.40.50.2020">
    <property type="match status" value="1"/>
</dbReference>
<protein>
    <recommendedName>
        <fullName evidence="7">Amidophosphoribosyltransferase</fullName>
        <shortName evidence="7">ATase</shortName>
        <ecNumber evidence="7">2.4.2.14</ecNumber>
    </recommendedName>
    <alternativeName>
        <fullName evidence="7">Glutamine phosphoribosylpyrophosphate amidotransferase</fullName>
        <shortName evidence="7">GPATase</shortName>
    </alternativeName>
</protein>
<keyword evidence="7" id="KW-0408">Iron</keyword>
<dbReference type="PANTHER" id="PTHR11907">
    <property type="entry name" value="AMIDOPHOSPHORIBOSYLTRANSFERASE"/>
    <property type="match status" value="1"/>
</dbReference>
<evidence type="ECO:0000256" key="8">
    <source>
        <dbReference type="PIRNR" id="PIRNR000485"/>
    </source>
</evidence>
<dbReference type="InterPro" id="IPR029057">
    <property type="entry name" value="PRTase-like"/>
</dbReference>
<reference evidence="10 11" key="1">
    <citation type="submission" date="2022-01" db="EMBL/GenBank/DDBJ databases">
        <title>Dethiosulfovibrio faecalis sp. nov., a novel proteolytic, non-sulfur-reducing bacterium isolated from a marine aquaculture solid waste bioreactor.</title>
        <authorList>
            <person name="Grabowski S."/>
            <person name="Apolinario E."/>
            <person name="Schneider N."/>
            <person name="Marshall C.W."/>
            <person name="Sowers K.R."/>
        </authorList>
    </citation>
    <scope>NUCLEOTIDE SEQUENCE [LARGE SCALE GENOMIC DNA]</scope>
    <source>
        <strain evidence="10 11">DSM 12537</strain>
    </source>
</reference>
<dbReference type="Pfam" id="PF13522">
    <property type="entry name" value="GATase_6"/>
    <property type="match status" value="1"/>
</dbReference>
<evidence type="ECO:0000256" key="5">
    <source>
        <dbReference type="ARBA" id="ARBA00022755"/>
    </source>
</evidence>
<gene>
    <name evidence="7 10" type="primary">purF</name>
    <name evidence="10" type="ORF">L2W38_03690</name>
</gene>
<dbReference type="EC" id="2.4.2.14" evidence="7"/>
<keyword evidence="5 7" id="KW-0658">Purine biosynthesis</keyword>
<keyword evidence="11" id="KW-1185">Reference proteome</keyword>
<feature type="binding site" evidence="7">
    <location>
        <position position="437"/>
    </location>
    <ligand>
        <name>[4Fe-4S] cluster</name>
        <dbReference type="ChEBI" id="CHEBI:49883"/>
    </ligand>
</feature>
<dbReference type="InterPro" id="IPR035584">
    <property type="entry name" value="PurF_N"/>
</dbReference>
<dbReference type="InterPro" id="IPR029055">
    <property type="entry name" value="Ntn_hydrolases_N"/>
</dbReference>
<keyword evidence="3 7" id="KW-0328">Glycosyltransferase</keyword>
<feature type="domain" description="Glutamine amidotransferase type-2" evidence="9">
    <location>
        <begin position="2"/>
        <end position="223"/>
    </location>
</feature>
<keyword evidence="7" id="KW-0460">Magnesium</keyword>
<keyword evidence="4 7" id="KW-0808">Transferase</keyword>
<feature type="binding site" evidence="7">
    <location>
        <position position="287"/>
    </location>
    <ligand>
        <name>Mg(2+)</name>
        <dbReference type="ChEBI" id="CHEBI:18420"/>
    </ligand>
</feature>
<comment type="catalytic activity">
    <reaction evidence="7 8">
        <text>5-phospho-beta-D-ribosylamine + L-glutamate + diphosphate = 5-phospho-alpha-D-ribose 1-diphosphate + L-glutamine + H2O</text>
        <dbReference type="Rhea" id="RHEA:14905"/>
        <dbReference type="ChEBI" id="CHEBI:15377"/>
        <dbReference type="ChEBI" id="CHEBI:29985"/>
        <dbReference type="ChEBI" id="CHEBI:33019"/>
        <dbReference type="ChEBI" id="CHEBI:58017"/>
        <dbReference type="ChEBI" id="CHEBI:58359"/>
        <dbReference type="ChEBI" id="CHEBI:58681"/>
        <dbReference type="EC" id="2.4.2.14"/>
    </reaction>
</comment>
<feature type="binding site" evidence="7">
    <location>
        <position position="440"/>
    </location>
    <ligand>
        <name>[4Fe-4S] cluster</name>
        <dbReference type="ChEBI" id="CHEBI:49883"/>
    </ligand>
</feature>
<accession>A0ABS9EP18</accession>
<dbReference type="CDD" id="cd06223">
    <property type="entry name" value="PRTases_typeI"/>
    <property type="match status" value="1"/>
</dbReference>
<evidence type="ECO:0000259" key="9">
    <source>
        <dbReference type="PROSITE" id="PS51278"/>
    </source>
</evidence>
<dbReference type="InterPro" id="IPR005854">
    <property type="entry name" value="PurF"/>
</dbReference>